<dbReference type="HOGENOM" id="CLU_027579_4_1_0"/>
<dbReference type="SUPFAM" id="SSF102114">
    <property type="entry name" value="Radical SAM enzymes"/>
    <property type="match status" value="1"/>
</dbReference>
<dbReference type="SMART" id="SM00729">
    <property type="entry name" value="Elp3"/>
    <property type="match status" value="1"/>
</dbReference>
<dbReference type="PANTHER" id="PTHR13932">
    <property type="entry name" value="COPROPORPHYRINIGEN III OXIDASE"/>
    <property type="match status" value="1"/>
</dbReference>
<dbReference type="GO" id="GO:0006779">
    <property type="term" value="P:porphyrin-containing compound biosynthetic process"/>
    <property type="evidence" value="ECO:0007669"/>
    <property type="project" value="TreeGrafter"/>
</dbReference>
<dbReference type="EC" id="1.3.99.22" evidence="2"/>
<feature type="domain" description="Radical SAM core" evidence="1">
    <location>
        <begin position="39"/>
        <end position="277"/>
    </location>
</feature>
<dbReference type="AlphaFoldDB" id="D1ANY7"/>
<reference evidence="2 3" key="2">
    <citation type="journal article" date="2010" name="Stand. Genomic Sci.">
        <title>Complete genome sequence of Sebaldella termitidis type strain (NCTC 11300).</title>
        <authorList>
            <person name="Harmon-Smith M."/>
            <person name="Celia L."/>
            <person name="Chertkov O."/>
            <person name="Lapidus A."/>
            <person name="Copeland A."/>
            <person name="Glavina Del Rio T."/>
            <person name="Nolan M."/>
            <person name="Lucas S."/>
            <person name="Tice H."/>
            <person name="Cheng J.F."/>
            <person name="Han C."/>
            <person name="Detter J.C."/>
            <person name="Bruce D."/>
            <person name="Goodwin L."/>
            <person name="Pitluck S."/>
            <person name="Pati A."/>
            <person name="Liolios K."/>
            <person name="Ivanova N."/>
            <person name="Mavromatis K."/>
            <person name="Mikhailova N."/>
            <person name="Chen A."/>
            <person name="Palaniappan K."/>
            <person name="Land M."/>
            <person name="Hauser L."/>
            <person name="Chang Y.J."/>
            <person name="Jeffries C.D."/>
            <person name="Brettin T."/>
            <person name="Goker M."/>
            <person name="Beck B."/>
            <person name="Bristow J."/>
            <person name="Eisen J.A."/>
            <person name="Markowitz V."/>
            <person name="Hugenholtz P."/>
            <person name="Kyrpides N.C."/>
            <person name="Klenk H.P."/>
            <person name="Chen F."/>
        </authorList>
    </citation>
    <scope>NUCLEOTIDE SEQUENCE [LARGE SCALE GENOMIC DNA]</scope>
    <source>
        <strain evidence="3">ATCC 33386 / NCTC 11300</strain>
    </source>
</reference>
<sequence length="415" mass="48386">MFEKRFKSHHDVKSIIGAKFKSSKRMGTPEEIKVLFDSEPKDETGILYIHTPFCDKICSFCNLNRKQLDNDLEEYTDFLISEFEKYGATNYMRHKRLEVVYFGGGTPTIFKAGQLERILESINKNFILKDNCEFTFETTLHNLTDEKLEVMERLGVNRLSIGIQTFSDRGRKILNRTYDKETAVKRLGEIKAKFKGLVCVDIIYNYPDQTPEEVKEDAEIVHSLNIDSSSFYSLMIHEGSKMSKDIKDDVFHLDYKLETDKELHNTFMNTLLDTGEYEILEITKINKKGRDKYKYITLSNKGTDILPVGLGAGGKLGNYEMFRMNYERQFFSYSSDEEQRIKNLSGLFQYPEVYFEDIKKFVPDNTFNKIYKLLEGMKEKELMDINKDHIELKGDGLFWGNTIGREVISISLEEE</sequence>
<dbReference type="PROSITE" id="PS51918">
    <property type="entry name" value="RADICAL_SAM"/>
    <property type="match status" value="1"/>
</dbReference>
<dbReference type="InterPro" id="IPR006638">
    <property type="entry name" value="Elp3/MiaA/NifB-like_rSAM"/>
</dbReference>
<dbReference type="CDD" id="cd01335">
    <property type="entry name" value="Radical_SAM"/>
    <property type="match status" value="1"/>
</dbReference>
<proteinExistence type="predicted"/>
<gene>
    <name evidence="2" type="ordered locus">Sterm_0588</name>
</gene>
<dbReference type="Proteomes" id="UP000000845">
    <property type="component" value="Chromosome"/>
</dbReference>
<dbReference type="KEGG" id="str:Sterm_0588"/>
<name>D1ANY7_SEBTE</name>
<dbReference type="Gene3D" id="3.80.30.20">
    <property type="entry name" value="tm_1862 like domain"/>
    <property type="match status" value="1"/>
</dbReference>
<dbReference type="eggNOG" id="COG0635">
    <property type="taxonomic scope" value="Bacteria"/>
</dbReference>
<organism evidence="2 3">
    <name type="scientific">Sebaldella termitidis (strain ATCC 33386 / NCTC 11300)</name>
    <dbReference type="NCBI Taxonomy" id="526218"/>
    <lineage>
        <taxon>Bacteria</taxon>
        <taxon>Fusobacteriati</taxon>
        <taxon>Fusobacteriota</taxon>
        <taxon>Fusobacteriia</taxon>
        <taxon>Fusobacteriales</taxon>
        <taxon>Leptotrichiaceae</taxon>
        <taxon>Sebaldella</taxon>
    </lineage>
</organism>
<dbReference type="PANTHER" id="PTHR13932:SF5">
    <property type="entry name" value="RADICAL S-ADENOSYL METHIONINE DOMAIN-CONTAINING PROTEIN 1, MITOCHONDRIAL"/>
    <property type="match status" value="1"/>
</dbReference>
<evidence type="ECO:0000259" key="1">
    <source>
        <dbReference type="PROSITE" id="PS51918"/>
    </source>
</evidence>
<protein>
    <submittedName>
        <fullName evidence="2">Coproporphyrinogen dehydrogenase</fullName>
        <ecNumber evidence="2">1.3.99.22</ecNumber>
    </submittedName>
</protein>
<dbReference type="SFLD" id="SFLDG01082">
    <property type="entry name" value="B12-binding_domain_containing"/>
    <property type="match status" value="1"/>
</dbReference>
<dbReference type="InterPro" id="IPR023404">
    <property type="entry name" value="rSAM_horseshoe"/>
</dbReference>
<dbReference type="GO" id="GO:0016491">
    <property type="term" value="F:oxidoreductase activity"/>
    <property type="evidence" value="ECO:0007669"/>
    <property type="project" value="UniProtKB-KW"/>
</dbReference>
<accession>D1ANY7</accession>
<dbReference type="SFLD" id="SFLDG01065">
    <property type="entry name" value="anaerobic_coproporphyrinogen-I"/>
    <property type="match status" value="1"/>
</dbReference>
<evidence type="ECO:0000313" key="2">
    <source>
        <dbReference type="EMBL" id="ACZ07461.1"/>
    </source>
</evidence>
<dbReference type="EMBL" id="CP001739">
    <property type="protein sequence ID" value="ACZ07461.1"/>
    <property type="molecule type" value="Genomic_DNA"/>
</dbReference>
<dbReference type="SFLD" id="SFLDS00029">
    <property type="entry name" value="Radical_SAM"/>
    <property type="match status" value="1"/>
</dbReference>
<keyword evidence="2" id="KW-0560">Oxidoreductase</keyword>
<dbReference type="GO" id="GO:0051539">
    <property type="term" value="F:4 iron, 4 sulfur cluster binding"/>
    <property type="evidence" value="ECO:0007669"/>
    <property type="project" value="TreeGrafter"/>
</dbReference>
<dbReference type="GO" id="GO:0005737">
    <property type="term" value="C:cytoplasm"/>
    <property type="evidence" value="ECO:0007669"/>
    <property type="project" value="TreeGrafter"/>
</dbReference>
<dbReference type="Pfam" id="PF04055">
    <property type="entry name" value="Radical_SAM"/>
    <property type="match status" value="1"/>
</dbReference>
<dbReference type="InterPro" id="IPR058240">
    <property type="entry name" value="rSAM_sf"/>
</dbReference>
<dbReference type="InterPro" id="IPR034505">
    <property type="entry name" value="Coproporphyrinogen-III_oxidase"/>
</dbReference>
<dbReference type="RefSeq" id="WP_012860057.1">
    <property type="nucleotide sequence ID" value="NC_013517.1"/>
</dbReference>
<dbReference type="InterPro" id="IPR007197">
    <property type="entry name" value="rSAM"/>
</dbReference>
<dbReference type="STRING" id="526218.Sterm_0588"/>
<reference evidence="3" key="1">
    <citation type="submission" date="2009-09" db="EMBL/GenBank/DDBJ databases">
        <title>The complete chromosome of Sebaldella termitidis ATCC 33386.</title>
        <authorList>
            <consortium name="US DOE Joint Genome Institute (JGI-PGF)"/>
            <person name="Lucas S."/>
            <person name="Copeland A."/>
            <person name="Lapidus A."/>
            <person name="Glavina del Rio T."/>
            <person name="Dalin E."/>
            <person name="Tice H."/>
            <person name="Bruce D."/>
            <person name="Goodwin L."/>
            <person name="Pitluck S."/>
            <person name="Kyrpides N."/>
            <person name="Mavromatis K."/>
            <person name="Ivanova N."/>
            <person name="Mikhailova N."/>
            <person name="Sims D."/>
            <person name="Meincke L."/>
            <person name="Brettin T."/>
            <person name="Detter J.C."/>
            <person name="Han C."/>
            <person name="Larimer F."/>
            <person name="Land M."/>
            <person name="Hauser L."/>
            <person name="Markowitz V."/>
            <person name="Cheng J.F."/>
            <person name="Hugenholtz P."/>
            <person name="Woyke T."/>
            <person name="Wu D."/>
            <person name="Eisen J.A."/>
        </authorList>
    </citation>
    <scope>NUCLEOTIDE SEQUENCE [LARGE SCALE GENOMIC DNA]</scope>
    <source>
        <strain evidence="3">ATCC 33386 / NCTC 11300</strain>
    </source>
</reference>
<evidence type="ECO:0000313" key="3">
    <source>
        <dbReference type="Proteomes" id="UP000000845"/>
    </source>
</evidence>
<keyword evidence="3" id="KW-1185">Reference proteome</keyword>